<evidence type="ECO:0000259" key="6">
    <source>
        <dbReference type="PROSITE" id="PS50871"/>
    </source>
</evidence>
<dbReference type="OMA" id="TSEHWIH"/>
<dbReference type="PROSITE" id="PS50871">
    <property type="entry name" value="C1Q"/>
    <property type="match status" value="1"/>
</dbReference>
<dbReference type="Proteomes" id="UP000005408">
    <property type="component" value="Unassembled WGS sequence"/>
</dbReference>
<keyword evidence="4" id="KW-0175">Coiled coil</keyword>
<proteinExistence type="predicted"/>
<name>A0A8W8JZ12_MAGGI</name>
<reference evidence="7" key="1">
    <citation type="submission" date="2022-08" db="UniProtKB">
        <authorList>
            <consortium name="EnsemblMetazoa"/>
        </authorList>
    </citation>
    <scope>IDENTIFICATION</scope>
    <source>
        <strain evidence="7">05x7-T-G4-1.051#20</strain>
    </source>
</reference>
<accession>A0A8W8JZ12</accession>
<dbReference type="Gene3D" id="2.60.120.40">
    <property type="match status" value="1"/>
</dbReference>
<dbReference type="PANTHER" id="PTHR22923">
    <property type="entry name" value="CEREBELLIN-RELATED"/>
    <property type="match status" value="1"/>
</dbReference>
<evidence type="ECO:0000256" key="4">
    <source>
        <dbReference type="SAM" id="Coils"/>
    </source>
</evidence>
<keyword evidence="3 5" id="KW-0732">Signal</keyword>
<dbReference type="EnsemblMetazoa" id="G21413.1">
    <property type="protein sequence ID" value="G21413.1:cds"/>
    <property type="gene ID" value="G21413"/>
</dbReference>
<feature type="signal peptide" evidence="5">
    <location>
        <begin position="1"/>
        <end position="22"/>
    </location>
</feature>
<dbReference type="SMART" id="SM00110">
    <property type="entry name" value="C1Q"/>
    <property type="match status" value="1"/>
</dbReference>
<comment type="subcellular location">
    <subcellularLocation>
        <location evidence="1">Secreted</location>
    </subcellularLocation>
</comment>
<dbReference type="Pfam" id="PF00386">
    <property type="entry name" value="C1q"/>
    <property type="match status" value="1"/>
</dbReference>
<feature type="chain" id="PRO_5036474682" description="C1q domain-containing protein" evidence="5">
    <location>
        <begin position="23"/>
        <end position="283"/>
    </location>
</feature>
<sequence>MELTTVFLLWVLLLDKTAFNRADFQKNAEDIKSEGEIKEYSEAIIQKVLEEFNVLREEIASMRDTQHLMQNELVVFKEKLSVSLEQGKKMEQDNLKLRLENENLIKQIENITLDKNSPNERLRHVEMTKRSTLSSSAGPSTTSPVAFYAVMNGNDIANIHNSQVLVYDNTHVNSLNAYNKHNGKFTAPVKGIYVFFANVLTFLGKKLEALIVRNGVNFCNIYAGDGTGYGSGSNMAVVALEVGDVVWVKVHVHDPGVHLDGPWTSFSGFLLYDTSEHWIHVEP</sequence>
<dbReference type="InterPro" id="IPR001073">
    <property type="entry name" value="C1q_dom"/>
</dbReference>
<keyword evidence="2" id="KW-0964">Secreted</keyword>
<dbReference type="InterPro" id="IPR008983">
    <property type="entry name" value="Tumour_necrosis_fac-like_dom"/>
</dbReference>
<dbReference type="PRINTS" id="PR00007">
    <property type="entry name" value="COMPLEMNTC1Q"/>
</dbReference>
<evidence type="ECO:0000313" key="7">
    <source>
        <dbReference type="EnsemblMetazoa" id="G21413.1:cds"/>
    </source>
</evidence>
<organism evidence="7 8">
    <name type="scientific">Magallana gigas</name>
    <name type="common">Pacific oyster</name>
    <name type="synonym">Crassostrea gigas</name>
    <dbReference type="NCBI Taxonomy" id="29159"/>
    <lineage>
        <taxon>Eukaryota</taxon>
        <taxon>Metazoa</taxon>
        <taxon>Spiralia</taxon>
        <taxon>Lophotrochozoa</taxon>
        <taxon>Mollusca</taxon>
        <taxon>Bivalvia</taxon>
        <taxon>Autobranchia</taxon>
        <taxon>Pteriomorphia</taxon>
        <taxon>Ostreida</taxon>
        <taxon>Ostreoidea</taxon>
        <taxon>Ostreidae</taxon>
        <taxon>Magallana</taxon>
    </lineage>
</organism>
<evidence type="ECO:0000256" key="2">
    <source>
        <dbReference type="ARBA" id="ARBA00022525"/>
    </source>
</evidence>
<dbReference type="GO" id="GO:0005576">
    <property type="term" value="C:extracellular region"/>
    <property type="evidence" value="ECO:0007669"/>
    <property type="project" value="UniProtKB-SubCell"/>
</dbReference>
<evidence type="ECO:0000313" key="8">
    <source>
        <dbReference type="Proteomes" id="UP000005408"/>
    </source>
</evidence>
<feature type="coiled-coil region" evidence="4">
    <location>
        <begin position="45"/>
        <end position="114"/>
    </location>
</feature>
<evidence type="ECO:0000256" key="3">
    <source>
        <dbReference type="ARBA" id="ARBA00022729"/>
    </source>
</evidence>
<evidence type="ECO:0000256" key="5">
    <source>
        <dbReference type="SAM" id="SignalP"/>
    </source>
</evidence>
<protein>
    <recommendedName>
        <fullName evidence="6">C1q domain-containing protein</fullName>
    </recommendedName>
</protein>
<dbReference type="AlphaFoldDB" id="A0A8W8JZ12"/>
<dbReference type="OrthoDB" id="6158711at2759"/>
<dbReference type="SUPFAM" id="SSF49842">
    <property type="entry name" value="TNF-like"/>
    <property type="match status" value="1"/>
</dbReference>
<feature type="domain" description="C1q" evidence="6">
    <location>
        <begin position="140"/>
        <end position="277"/>
    </location>
</feature>
<dbReference type="PANTHER" id="PTHR22923:SF116">
    <property type="entry name" value="C1Q DOMAIN-CONTAINING PROTEIN"/>
    <property type="match status" value="1"/>
</dbReference>
<keyword evidence="8" id="KW-1185">Reference proteome</keyword>
<dbReference type="InterPro" id="IPR050822">
    <property type="entry name" value="Cerebellin_Synaptic_Org"/>
</dbReference>
<evidence type="ECO:0000256" key="1">
    <source>
        <dbReference type="ARBA" id="ARBA00004613"/>
    </source>
</evidence>